<keyword evidence="3" id="KW-0963">Cytoplasm</keyword>
<dbReference type="Pfam" id="PF13864">
    <property type="entry name" value="Enkurin"/>
    <property type="match status" value="1"/>
</dbReference>
<feature type="domain" description="Enkurin" evidence="6">
    <location>
        <begin position="227"/>
        <end position="319"/>
    </location>
</feature>
<dbReference type="PANTHER" id="PTHR21490:SF0">
    <property type="entry name" value="ENKURIN"/>
    <property type="match status" value="1"/>
</dbReference>
<evidence type="ECO:0000259" key="6">
    <source>
        <dbReference type="PROSITE" id="PS51665"/>
    </source>
</evidence>
<dbReference type="GO" id="GO:0001669">
    <property type="term" value="C:acrosomal vesicle"/>
    <property type="evidence" value="ECO:0007669"/>
    <property type="project" value="TreeGrafter"/>
</dbReference>
<organism evidence="7 8">
    <name type="scientific">Dibothriocephalus latus</name>
    <name type="common">Fish tapeworm</name>
    <name type="synonym">Diphyllobothrium latum</name>
    <dbReference type="NCBI Taxonomy" id="60516"/>
    <lineage>
        <taxon>Eukaryota</taxon>
        <taxon>Metazoa</taxon>
        <taxon>Spiralia</taxon>
        <taxon>Lophotrochozoa</taxon>
        <taxon>Platyhelminthes</taxon>
        <taxon>Cestoda</taxon>
        <taxon>Eucestoda</taxon>
        <taxon>Diphyllobothriidea</taxon>
        <taxon>Diphyllobothriidae</taxon>
        <taxon>Dibothriocephalus</taxon>
    </lineage>
</organism>
<comment type="subcellular location">
    <subcellularLocation>
        <location evidence="1">Cell projection</location>
        <location evidence="1">Cilium</location>
    </subcellularLocation>
    <subcellularLocation>
        <location evidence="2">Cytoplasm</location>
        <location evidence="2">Cytoskeleton</location>
    </subcellularLocation>
</comment>
<gene>
    <name evidence="7" type="ORF">DILT_LOCUS13059</name>
</gene>
<evidence type="ECO:0000256" key="3">
    <source>
        <dbReference type="ARBA" id="ARBA00022490"/>
    </source>
</evidence>
<evidence type="ECO:0000313" key="7">
    <source>
        <dbReference type="EMBL" id="VDN17955.1"/>
    </source>
</evidence>
<evidence type="ECO:0000256" key="2">
    <source>
        <dbReference type="ARBA" id="ARBA00004245"/>
    </source>
</evidence>
<dbReference type="EMBL" id="UYRU01068700">
    <property type="protein sequence ID" value="VDN17955.1"/>
    <property type="molecule type" value="Genomic_DNA"/>
</dbReference>
<accession>A0A3P7LLT4</accession>
<evidence type="ECO:0000256" key="1">
    <source>
        <dbReference type="ARBA" id="ARBA00004138"/>
    </source>
</evidence>
<keyword evidence="5" id="KW-0966">Cell projection</keyword>
<dbReference type="PANTHER" id="PTHR21490">
    <property type="entry name" value="ENKURIN-RELATED"/>
    <property type="match status" value="1"/>
</dbReference>
<evidence type="ECO:0000313" key="8">
    <source>
        <dbReference type="Proteomes" id="UP000281553"/>
    </source>
</evidence>
<dbReference type="Proteomes" id="UP000281553">
    <property type="component" value="Unassembled WGS sequence"/>
</dbReference>
<keyword evidence="8" id="KW-1185">Reference proteome</keyword>
<name>A0A3P7LLT4_DIBLA</name>
<protein>
    <recommendedName>
        <fullName evidence="6">Enkurin domain-containing protein</fullName>
    </recommendedName>
</protein>
<dbReference type="InterPro" id="IPR027012">
    <property type="entry name" value="Enkurin_dom"/>
</dbReference>
<dbReference type="InterPro" id="IPR052102">
    <property type="entry name" value="Enkurin_domain-protein"/>
</dbReference>
<sequence length="337" mass="38547">MSEVGKELKPAPVGTCCAKLLPGEVPYGPREYIYNLLPQPPCQLNPQKKLPRIRRKPPPLPDAVPTAPMKTMGPPSHPHLKFPKPPNKFPFQHKHWRTPFIEKNCMQEKKLKAEHPTGRIKDACCAGTKPPVPTTQGLGDEYNADGIPARCLKTKQDINRTNWIERNAIRAITSKPGYRAEHPEHRVQVYTRHGDKMYLDSNKTHSGLEKRFVYKPAYGKVPNYIKIRAKAIKETRELYSHYLNEKSLQGTDYLLTEEERKDLLFGLKAAWDRYNASYLRLSSSSTTLKSKAYKVYLEQQLDGLEKDIQLVQSHPYIFVEADKEPGIGNRTTKELHA</sequence>
<dbReference type="OrthoDB" id="2123594at2759"/>
<evidence type="ECO:0000256" key="4">
    <source>
        <dbReference type="ARBA" id="ARBA00023212"/>
    </source>
</evidence>
<dbReference type="AlphaFoldDB" id="A0A3P7LLT4"/>
<keyword evidence="4" id="KW-0206">Cytoskeleton</keyword>
<reference evidence="7 8" key="1">
    <citation type="submission" date="2018-11" db="EMBL/GenBank/DDBJ databases">
        <authorList>
            <consortium name="Pathogen Informatics"/>
        </authorList>
    </citation>
    <scope>NUCLEOTIDE SEQUENCE [LARGE SCALE GENOMIC DNA]</scope>
</reference>
<dbReference type="PROSITE" id="PS51665">
    <property type="entry name" value="ENKURIN"/>
    <property type="match status" value="1"/>
</dbReference>
<evidence type="ECO:0000256" key="5">
    <source>
        <dbReference type="ARBA" id="ARBA00023273"/>
    </source>
</evidence>
<dbReference type="GO" id="GO:0005516">
    <property type="term" value="F:calmodulin binding"/>
    <property type="evidence" value="ECO:0007669"/>
    <property type="project" value="TreeGrafter"/>
</dbReference>
<dbReference type="GO" id="GO:0005879">
    <property type="term" value="C:axonemal microtubule"/>
    <property type="evidence" value="ECO:0007669"/>
    <property type="project" value="TreeGrafter"/>
</dbReference>
<proteinExistence type="predicted"/>